<feature type="region of interest" description="Disordered" evidence="1">
    <location>
        <begin position="11"/>
        <end position="57"/>
    </location>
</feature>
<proteinExistence type="predicted"/>
<dbReference type="Proteomes" id="UP000500953">
    <property type="component" value="Chromosome"/>
</dbReference>
<reference evidence="2 3" key="1">
    <citation type="journal article" date="2019" name="ACS Chem. Biol.">
        <title>Identification and Mobilization of a Cryptic Antibiotic Biosynthesis Gene Locus from a Human-Pathogenic Nocardia Isolate.</title>
        <authorList>
            <person name="Herisse M."/>
            <person name="Ishida K."/>
            <person name="Porter J.L."/>
            <person name="Howden B."/>
            <person name="Hertweck C."/>
            <person name="Stinear T.P."/>
            <person name="Pidot S.J."/>
        </authorList>
    </citation>
    <scope>NUCLEOTIDE SEQUENCE [LARGE SCALE GENOMIC DNA]</scope>
    <source>
        <strain evidence="2 3">AUSMDU00012715</strain>
    </source>
</reference>
<dbReference type="AlphaFoldDB" id="A0A6G9ZDC5"/>
<dbReference type="RefSeq" id="WP_167490941.1">
    <property type="nucleotide sequence ID" value="NZ_CP046173.1"/>
</dbReference>
<evidence type="ECO:0000256" key="1">
    <source>
        <dbReference type="SAM" id="MobiDB-lite"/>
    </source>
</evidence>
<accession>A0A6G9ZDC5</accession>
<protein>
    <submittedName>
        <fullName evidence="2">Uncharacterized protein</fullName>
    </submittedName>
</protein>
<organism evidence="2 3">
    <name type="scientific">Nocardia terpenica</name>
    <dbReference type="NCBI Taxonomy" id="455432"/>
    <lineage>
        <taxon>Bacteria</taxon>
        <taxon>Bacillati</taxon>
        <taxon>Actinomycetota</taxon>
        <taxon>Actinomycetes</taxon>
        <taxon>Mycobacteriales</taxon>
        <taxon>Nocardiaceae</taxon>
        <taxon>Nocardia</taxon>
    </lineage>
</organism>
<evidence type="ECO:0000313" key="3">
    <source>
        <dbReference type="Proteomes" id="UP000500953"/>
    </source>
</evidence>
<gene>
    <name evidence="2" type="ORF">F6W96_40485</name>
</gene>
<dbReference type="EMBL" id="CP046173">
    <property type="protein sequence ID" value="QIS23619.1"/>
    <property type="molecule type" value="Genomic_DNA"/>
</dbReference>
<evidence type="ECO:0000313" key="2">
    <source>
        <dbReference type="EMBL" id="QIS23619.1"/>
    </source>
</evidence>
<sequence>MAGLACGVGGGLAHADDLDDGPGVAVGQLPPGPVWQNDGGWRLGSLPADSNPAGTQG</sequence>
<name>A0A6G9ZDC5_9NOCA</name>